<dbReference type="RefSeq" id="WP_135264478.1">
    <property type="nucleotide sequence ID" value="NZ_SMLM01000002.1"/>
</dbReference>
<name>A0A4Z0BWT5_9BURK</name>
<dbReference type="Proteomes" id="UP000298180">
    <property type="component" value="Unassembled WGS sequence"/>
</dbReference>
<dbReference type="AlphaFoldDB" id="A0A4Z0BWT5"/>
<comment type="caution">
    <text evidence="1">The sequence shown here is derived from an EMBL/GenBank/DDBJ whole genome shotgun (WGS) entry which is preliminary data.</text>
</comment>
<evidence type="ECO:0000313" key="2">
    <source>
        <dbReference type="Proteomes" id="UP000298180"/>
    </source>
</evidence>
<proteinExistence type="predicted"/>
<organism evidence="1 2">
    <name type="scientific">Ramlibacter henchirensis</name>
    <dbReference type="NCBI Taxonomy" id="204072"/>
    <lineage>
        <taxon>Bacteria</taxon>
        <taxon>Pseudomonadati</taxon>
        <taxon>Pseudomonadota</taxon>
        <taxon>Betaproteobacteria</taxon>
        <taxon>Burkholderiales</taxon>
        <taxon>Comamonadaceae</taxon>
        <taxon>Ramlibacter</taxon>
    </lineage>
</organism>
<sequence length="115" mass="12613">MRFKFLRGLEPILPQVAAVDAYLGAKLKELQNLGEAFAEELDGYKINLDHTLAVSLESDGAVKLELGGLHRNSLHPQAQSLAMSRGRFPYERSGVLLGRDLEIVSCLLLQRAVGP</sequence>
<keyword evidence="2" id="KW-1185">Reference proteome</keyword>
<reference evidence="1 2" key="1">
    <citation type="submission" date="2019-03" db="EMBL/GenBank/DDBJ databases">
        <title>Ramlibacter henchirensis DSM 14656, whole genome shotgun sequence.</title>
        <authorList>
            <person name="Zhang X."/>
            <person name="Feng G."/>
            <person name="Zhu H."/>
        </authorList>
    </citation>
    <scope>NUCLEOTIDE SEQUENCE [LARGE SCALE GENOMIC DNA]</scope>
    <source>
        <strain evidence="1 2">DSM 14656</strain>
    </source>
</reference>
<evidence type="ECO:0000313" key="1">
    <source>
        <dbReference type="EMBL" id="TFZ02954.1"/>
    </source>
</evidence>
<dbReference type="EMBL" id="SMLM01000002">
    <property type="protein sequence ID" value="TFZ02954.1"/>
    <property type="molecule type" value="Genomic_DNA"/>
</dbReference>
<accession>A0A4Z0BWT5</accession>
<protein>
    <submittedName>
        <fullName evidence="1">Uncharacterized protein</fullName>
    </submittedName>
</protein>
<gene>
    <name evidence="1" type="ORF">EZ313_17155</name>
</gene>